<dbReference type="AlphaFoldDB" id="A0A8H3NYL9"/>
<protein>
    <submittedName>
        <fullName evidence="1">Uncharacterized protein</fullName>
    </submittedName>
</protein>
<proteinExistence type="predicted"/>
<reference evidence="1 2" key="1">
    <citation type="submission" date="2020-01" db="EMBL/GenBank/DDBJ databases">
        <title>Draft genome sequence of Aspergillus udagawae IFM 46972.</title>
        <authorList>
            <person name="Takahashi H."/>
            <person name="Yaguchi T."/>
        </authorList>
    </citation>
    <scope>NUCLEOTIDE SEQUENCE [LARGE SCALE GENOMIC DNA]</scope>
    <source>
        <strain evidence="1 2">IFM 46972</strain>
    </source>
</reference>
<organism evidence="1 2">
    <name type="scientific">Aspergillus udagawae</name>
    <dbReference type="NCBI Taxonomy" id="91492"/>
    <lineage>
        <taxon>Eukaryota</taxon>
        <taxon>Fungi</taxon>
        <taxon>Dikarya</taxon>
        <taxon>Ascomycota</taxon>
        <taxon>Pezizomycotina</taxon>
        <taxon>Eurotiomycetes</taxon>
        <taxon>Eurotiomycetidae</taxon>
        <taxon>Eurotiales</taxon>
        <taxon>Aspergillaceae</taxon>
        <taxon>Aspergillus</taxon>
        <taxon>Aspergillus subgen. Fumigati</taxon>
    </lineage>
</organism>
<accession>A0A8H3NYL9</accession>
<comment type="caution">
    <text evidence="1">The sequence shown here is derived from an EMBL/GenBank/DDBJ whole genome shotgun (WGS) entry which is preliminary data.</text>
</comment>
<name>A0A8H3NYL9_9EURO</name>
<evidence type="ECO:0000313" key="2">
    <source>
        <dbReference type="Proteomes" id="UP000465221"/>
    </source>
</evidence>
<evidence type="ECO:0000313" key="1">
    <source>
        <dbReference type="EMBL" id="GFF41941.1"/>
    </source>
</evidence>
<dbReference type="Proteomes" id="UP000465221">
    <property type="component" value="Unassembled WGS sequence"/>
</dbReference>
<gene>
    <name evidence="1" type="ORF">IFM46972_06703</name>
</gene>
<dbReference type="EMBL" id="BLKC01000047">
    <property type="protein sequence ID" value="GFF41941.1"/>
    <property type="molecule type" value="Genomic_DNA"/>
</dbReference>
<sequence length="108" mass="11742">MAHPTMFAGPMHMAYSAVLTVFDALLFTSCLLGPTSLPLPSSLISSNPTFTSTHLSSSLPTISLLSYSLKPANRILLSLLSLFQSYLSIIQLQQVFILQFQASFGVLF</sequence>